<dbReference type="Proteomes" id="UP001497457">
    <property type="component" value="Chromosome 23rd"/>
</dbReference>
<dbReference type="Pfam" id="PF14303">
    <property type="entry name" value="NAM-associated"/>
    <property type="match status" value="1"/>
</dbReference>
<protein>
    <recommendedName>
        <fullName evidence="2">Myb-like domain-containing protein</fullName>
    </recommendedName>
</protein>
<feature type="domain" description="Myb-like" evidence="2">
    <location>
        <begin position="155"/>
        <end position="216"/>
    </location>
</feature>
<evidence type="ECO:0000259" key="2">
    <source>
        <dbReference type="PROSITE" id="PS50090"/>
    </source>
</evidence>
<feature type="region of interest" description="Disordered" evidence="1">
    <location>
        <begin position="1"/>
        <end position="41"/>
    </location>
</feature>
<feature type="region of interest" description="Disordered" evidence="1">
    <location>
        <begin position="291"/>
        <end position="350"/>
    </location>
</feature>
<evidence type="ECO:0000313" key="4">
    <source>
        <dbReference type="Proteomes" id="UP001497457"/>
    </source>
</evidence>
<gene>
    <name evidence="3" type="ORF">URODEC1_LOCUS59362</name>
</gene>
<dbReference type="InterPro" id="IPR044822">
    <property type="entry name" value="Myb_DNA-bind_4"/>
</dbReference>
<dbReference type="InterPro" id="IPR009057">
    <property type="entry name" value="Homeodomain-like_sf"/>
</dbReference>
<name>A0ABC9B1B1_9POAL</name>
<feature type="compositionally biased region" description="Polar residues" evidence="1">
    <location>
        <begin position="1"/>
        <end position="17"/>
    </location>
</feature>
<organism evidence="3 4">
    <name type="scientific">Urochloa decumbens</name>
    <dbReference type="NCBI Taxonomy" id="240449"/>
    <lineage>
        <taxon>Eukaryota</taxon>
        <taxon>Viridiplantae</taxon>
        <taxon>Streptophyta</taxon>
        <taxon>Embryophyta</taxon>
        <taxon>Tracheophyta</taxon>
        <taxon>Spermatophyta</taxon>
        <taxon>Magnoliopsida</taxon>
        <taxon>Liliopsida</taxon>
        <taxon>Poales</taxon>
        <taxon>Poaceae</taxon>
        <taxon>PACMAD clade</taxon>
        <taxon>Panicoideae</taxon>
        <taxon>Panicodae</taxon>
        <taxon>Paniceae</taxon>
        <taxon>Melinidinae</taxon>
        <taxon>Urochloa</taxon>
    </lineage>
</organism>
<evidence type="ECO:0000256" key="1">
    <source>
        <dbReference type="SAM" id="MobiDB-lite"/>
    </source>
</evidence>
<dbReference type="PANTHER" id="PTHR45224">
    <property type="entry name" value="OS01G0527900 PROTEIN-RELATED"/>
    <property type="match status" value="1"/>
</dbReference>
<dbReference type="SUPFAM" id="SSF46689">
    <property type="entry name" value="Homeodomain-like"/>
    <property type="match status" value="1"/>
</dbReference>
<dbReference type="Pfam" id="PF13837">
    <property type="entry name" value="Myb_DNA-bind_4"/>
    <property type="match status" value="1"/>
</dbReference>
<feature type="compositionally biased region" description="Low complexity" evidence="1">
    <location>
        <begin position="18"/>
        <end position="31"/>
    </location>
</feature>
<dbReference type="EMBL" id="OZ075133">
    <property type="protein sequence ID" value="CAL4988689.1"/>
    <property type="molecule type" value="Genomic_DNA"/>
</dbReference>
<feature type="compositionally biased region" description="Pro residues" evidence="1">
    <location>
        <begin position="32"/>
        <end position="41"/>
    </location>
</feature>
<accession>A0ABC9B1B1</accession>
<reference evidence="3" key="1">
    <citation type="submission" date="2024-10" db="EMBL/GenBank/DDBJ databases">
        <authorList>
            <person name="Ryan C."/>
        </authorList>
    </citation>
    <scope>NUCLEOTIDE SEQUENCE [LARGE SCALE GENOMIC DNA]</scope>
</reference>
<keyword evidence="4" id="KW-1185">Reference proteome</keyword>
<sequence>MENHSTSSFTNMMNSAMQSSNPQNSNTQQQPGFPPHFPMNFPPHQYVPNQFPPQYYQPNFNSFGAQPGYQFPAASYQHGIPFPGNFHGGDMAGGPSSPVGSVAMFGVSGSRGEGSASPVTSPMLPAEHTNKDAIRGEEWSDVESDEAKKGGRMYWSEQDNLQLISSWINNSNDPIDGNNKPGPRYWKQVADEYNMHAPKGKKRTPTQCKNHWNTTGTLIGKFHGCWVDISNTYASGRSEQQLMEMVHEEYKRVKETDKPFPFEYWWRAVKDEPKWINRDVAAVIRNKRNKVSESGAYTSSSNQDSEVAEETERRRPPRQKQAKEQRKGKGKLGKGRLSDENVGQFNNLQSRKREAIDNMAAAAREHAQAIAVMAATDKEKLKMEKIKQYNELIMVDTSSFNEAQKARHEKMLNFLSDAI</sequence>
<dbReference type="PROSITE" id="PS50090">
    <property type="entry name" value="MYB_LIKE"/>
    <property type="match status" value="1"/>
</dbReference>
<dbReference type="InterPro" id="IPR029466">
    <property type="entry name" value="NAM-associated_C"/>
</dbReference>
<dbReference type="AlphaFoldDB" id="A0ABC9B1B1"/>
<proteinExistence type="predicted"/>
<feature type="compositionally biased region" description="Polar residues" evidence="1">
    <location>
        <begin position="295"/>
        <end position="305"/>
    </location>
</feature>
<evidence type="ECO:0000313" key="3">
    <source>
        <dbReference type="EMBL" id="CAL4988689.1"/>
    </source>
</evidence>
<dbReference type="PANTHER" id="PTHR45224:SF16">
    <property type="entry name" value="OS01G0527900 PROTEIN"/>
    <property type="match status" value="1"/>
</dbReference>
<dbReference type="InterPro" id="IPR001005">
    <property type="entry name" value="SANT/Myb"/>
</dbReference>
<dbReference type="CDD" id="cd00167">
    <property type="entry name" value="SANT"/>
    <property type="match status" value="1"/>
</dbReference>